<feature type="domain" description="PH" evidence="3">
    <location>
        <begin position="35"/>
        <end position="158"/>
    </location>
</feature>
<feature type="transmembrane region" description="Helical" evidence="2">
    <location>
        <begin position="6"/>
        <end position="25"/>
    </location>
</feature>
<protein>
    <submittedName>
        <fullName evidence="4">Transporter</fullName>
    </submittedName>
</protein>
<comment type="caution">
    <text evidence="4">The sequence shown here is derived from an EMBL/GenBank/DDBJ whole genome shotgun (WGS) entry which is preliminary data.</text>
</comment>
<keyword evidence="2" id="KW-0472">Membrane</keyword>
<organism evidence="4 5">
    <name type="scientific">Nakamurella alba</name>
    <dbReference type="NCBI Taxonomy" id="2665158"/>
    <lineage>
        <taxon>Bacteria</taxon>
        <taxon>Bacillati</taxon>
        <taxon>Actinomycetota</taxon>
        <taxon>Actinomycetes</taxon>
        <taxon>Nakamurellales</taxon>
        <taxon>Nakamurellaceae</taxon>
        <taxon>Nakamurella</taxon>
    </lineage>
</organism>
<evidence type="ECO:0000313" key="4">
    <source>
        <dbReference type="EMBL" id="MTD12949.1"/>
    </source>
</evidence>
<accession>A0A7K1FHM6</accession>
<keyword evidence="2" id="KW-0812">Transmembrane</keyword>
<evidence type="ECO:0000259" key="3">
    <source>
        <dbReference type="Pfam" id="PF25362"/>
    </source>
</evidence>
<dbReference type="Pfam" id="PF25362">
    <property type="entry name" value="bPH_11"/>
    <property type="match status" value="1"/>
</dbReference>
<dbReference type="Proteomes" id="UP000460221">
    <property type="component" value="Unassembled WGS sequence"/>
</dbReference>
<evidence type="ECO:0000256" key="2">
    <source>
        <dbReference type="SAM" id="Phobius"/>
    </source>
</evidence>
<evidence type="ECO:0000256" key="1">
    <source>
        <dbReference type="SAM" id="MobiDB-lite"/>
    </source>
</evidence>
<feature type="compositionally biased region" description="Low complexity" evidence="1">
    <location>
        <begin position="169"/>
        <end position="184"/>
    </location>
</feature>
<proteinExistence type="predicted"/>
<keyword evidence="2" id="KW-1133">Transmembrane helix</keyword>
<feature type="region of interest" description="Disordered" evidence="1">
    <location>
        <begin position="165"/>
        <end position="202"/>
    </location>
</feature>
<dbReference type="RefSeq" id="WP_154766920.1">
    <property type="nucleotide sequence ID" value="NZ_WLYK01000001.1"/>
</dbReference>
<evidence type="ECO:0000313" key="5">
    <source>
        <dbReference type="Proteomes" id="UP000460221"/>
    </source>
</evidence>
<dbReference type="EMBL" id="WLYK01000001">
    <property type="protein sequence ID" value="MTD12949.1"/>
    <property type="molecule type" value="Genomic_DNA"/>
</dbReference>
<gene>
    <name evidence="4" type="ORF">GIS00_03190</name>
</gene>
<dbReference type="AlphaFoldDB" id="A0A7K1FHM6"/>
<feature type="compositionally biased region" description="Polar residues" evidence="1">
    <location>
        <begin position="190"/>
        <end position="202"/>
    </location>
</feature>
<keyword evidence="5" id="KW-1185">Reference proteome</keyword>
<sequence length="202" mass="21094">MDRALWTLGLVAFIALMAGLLLLGWRHRAGRQVDIPALPEVPATLGADLVEPLAGVYVATTRSGSWQDRVVVHTLGRRAAAEVRAVPEGVLIDRVGETPVFIPAASITMIGTAPGIAGKVIGQPDGILVISWRLGSRLLDSGIRAEDRDLQQDWIAAARGLVSDAGDFDTPIDTPTTDAPATAPEGTEDQGGSSTRTDGATA</sequence>
<dbReference type="InterPro" id="IPR057446">
    <property type="entry name" value="PH_bac"/>
</dbReference>
<reference evidence="4 5" key="1">
    <citation type="submission" date="2019-11" db="EMBL/GenBank/DDBJ databases">
        <authorList>
            <person name="Jiang L.-Q."/>
        </authorList>
    </citation>
    <scope>NUCLEOTIDE SEQUENCE [LARGE SCALE GENOMIC DNA]</scope>
    <source>
        <strain evidence="4 5">YIM 132087</strain>
    </source>
</reference>
<name>A0A7K1FHM6_9ACTN</name>